<keyword evidence="5 11" id="KW-0479">Metal-binding</keyword>
<keyword evidence="3 11" id="KW-0349">Heme</keyword>
<dbReference type="InterPro" id="IPR017972">
    <property type="entry name" value="Cyt_P450_CS"/>
</dbReference>
<dbReference type="Pfam" id="PF00067">
    <property type="entry name" value="p450"/>
    <property type="match status" value="1"/>
</dbReference>
<comment type="subcellular location">
    <subcellularLocation>
        <location evidence="1">Membrane</location>
    </subcellularLocation>
</comment>
<evidence type="ECO:0000256" key="4">
    <source>
        <dbReference type="ARBA" id="ARBA00022692"/>
    </source>
</evidence>
<evidence type="ECO:0000256" key="5">
    <source>
        <dbReference type="ARBA" id="ARBA00022723"/>
    </source>
</evidence>
<accession>A0A8T0WR29</accession>
<keyword evidence="8 11" id="KW-0408">Iron</keyword>
<dbReference type="SUPFAM" id="SSF48264">
    <property type="entry name" value="Cytochrome P450"/>
    <property type="match status" value="1"/>
</dbReference>
<evidence type="ECO:0000256" key="6">
    <source>
        <dbReference type="ARBA" id="ARBA00022989"/>
    </source>
</evidence>
<dbReference type="GO" id="GO:0006629">
    <property type="term" value="P:lipid metabolic process"/>
    <property type="evidence" value="ECO:0007669"/>
    <property type="project" value="UniProtKB-ARBA"/>
</dbReference>
<keyword evidence="9 12" id="KW-0503">Monooxygenase</keyword>
<dbReference type="Gene3D" id="1.10.630.10">
    <property type="entry name" value="Cytochrome P450"/>
    <property type="match status" value="1"/>
</dbReference>
<dbReference type="OrthoDB" id="1470350at2759"/>
<organism evidence="13 14">
    <name type="scientific">Panicum virgatum</name>
    <name type="common">Blackwell switchgrass</name>
    <dbReference type="NCBI Taxonomy" id="38727"/>
    <lineage>
        <taxon>Eukaryota</taxon>
        <taxon>Viridiplantae</taxon>
        <taxon>Streptophyta</taxon>
        <taxon>Embryophyta</taxon>
        <taxon>Tracheophyta</taxon>
        <taxon>Spermatophyta</taxon>
        <taxon>Magnoliopsida</taxon>
        <taxon>Liliopsida</taxon>
        <taxon>Poales</taxon>
        <taxon>Poaceae</taxon>
        <taxon>PACMAD clade</taxon>
        <taxon>Panicoideae</taxon>
        <taxon>Panicodae</taxon>
        <taxon>Paniceae</taxon>
        <taxon>Panicinae</taxon>
        <taxon>Panicum</taxon>
        <taxon>Panicum sect. Hiantes</taxon>
    </lineage>
</organism>
<dbReference type="GO" id="GO:0016705">
    <property type="term" value="F:oxidoreductase activity, acting on paired donors, with incorporation or reduction of molecular oxygen"/>
    <property type="evidence" value="ECO:0007669"/>
    <property type="project" value="InterPro"/>
</dbReference>
<comment type="similarity">
    <text evidence="2 12">Belongs to the cytochrome P450 family.</text>
</comment>
<dbReference type="InterPro" id="IPR036396">
    <property type="entry name" value="Cyt_P450_sf"/>
</dbReference>
<evidence type="ECO:0000256" key="2">
    <source>
        <dbReference type="ARBA" id="ARBA00010617"/>
    </source>
</evidence>
<keyword evidence="14" id="KW-1185">Reference proteome</keyword>
<evidence type="ECO:0000256" key="9">
    <source>
        <dbReference type="ARBA" id="ARBA00023033"/>
    </source>
</evidence>
<evidence type="ECO:0000256" key="3">
    <source>
        <dbReference type="ARBA" id="ARBA00022617"/>
    </source>
</evidence>
<comment type="caution">
    <text evidence="13">The sequence shown here is derived from an EMBL/GenBank/DDBJ whole genome shotgun (WGS) entry which is preliminary data.</text>
</comment>
<dbReference type="GO" id="GO:0005506">
    <property type="term" value="F:iron ion binding"/>
    <property type="evidence" value="ECO:0007669"/>
    <property type="project" value="InterPro"/>
</dbReference>
<dbReference type="InterPro" id="IPR050665">
    <property type="entry name" value="Cytochrome_P450_Monooxygen"/>
</dbReference>
<sequence>MEVAAASMAAGLCCAGACALALYLYHVLWVAPERVRAALRGQGVGGPRPSFPYGNRHEMRQLMSDAAAASLRGGGGGIVHDYRSALFPHYERWRNEYGPIFTYSIGNMVFLHASRADVVRDLGLCVSPSDLGKSSYMKVTHRPLFGDGILKSSGEAWAYQRRLIAPEFFPDKVRGMVDLMVASATALVAAWEDRMLSDDNRGGGGGLELKIDDDIRAYSADVISRTCFGSSYVKGKEIFALIRELQKTVSSKQPNLVAEMTGLSLRTNRAAWRLNRQVRSLILGVERESGDGDRNLLKAMLRSAASSGGGAVAAEDLIVDNCKNIYFAGYETTAVTAAWCMMLLALHPEWQARVRDEVRQACAGAPDFTPSLQKMKKLAMVIQETLRLYPAGSVVSRQALRGVTLGGVRVPAGVNIYVPVSTVHLDPALWGADAREFRPERFAAAPPPHAYLPFGAGARTCLGQGFAMAELKVLLALVLSRFHLSLSPTYVHSPALRLIVEPEHGVRLQLRSVVEPGRR</sequence>
<evidence type="ECO:0000256" key="12">
    <source>
        <dbReference type="RuleBase" id="RU000461"/>
    </source>
</evidence>
<dbReference type="InterPro" id="IPR001128">
    <property type="entry name" value="Cyt_P450"/>
</dbReference>
<dbReference type="InterPro" id="IPR002401">
    <property type="entry name" value="Cyt_P450_E_grp-I"/>
</dbReference>
<reference evidence="13" key="1">
    <citation type="submission" date="2020-05" db="EMBL/GenBank/DDBJ databases">
        <title>WGS assembly of Panicum virgatum.</title>
        <authorList>
            <person name="Lovell J.T."/>
            <person name="Jenkins J."/>
            <person name="Shu S."/>
            <person name="Juenger T.E."/>
            <person name="Schmutz J."/>
        </authorList>
    </citation>
    <scope>NUCLEOTIDE SEQUENCE</scope>
    <source>
        <strain evidence="13">AP13</strain>
    </source>
</reference>
<evidence type="ECO:0000256" key="11">
    <source>
        <dbReference type="PIRSR" id="PIRSR602401-1"/>
    </source>
</evidence>
<evidence type="ECO:0000256" key="7">
    <source>
        <dbReference type="ARBA" id="ARBA00023002"/>
    </source>
</evidence>
<protein>
    <submittedName>
        <fullName evidence="13">Uncharacterized protein</fullName>
    </submittedName>
</protein>
<dbReference type="GO" id="GO:0016020">
    <property type="term" value="C:membrane"/>
    <property type="evidence" value="ECO:0007669"/>
    <property type="project" value="UniProtKB-SubCell"/>
</dbReference>
<dbReference type="PANTHER" id="PTHR24282:SF36">
    <property type="entry name" value="CYTOCHROME P450 714A1-RELATED"/>
    <property type="match status" value="1"/>
</dbReference>
<evidence type="ECO:0000313" key="14">
    <source>
        <dbReference type="Proteomes" id="UP000823388"/>
    </source>
</evidence>
<comment type="cofactor">
    <cofactor evidence="11">
        <name>heme</name>
        <dbReference type="ChEBI" id="CHEBI:30413"/>
    </cofactor>
</comment>
<name>A0A8T0WR29_PANVG</name>
<dbReference type="PANTHER" id="PTHR24282">
    <property type="entry name" value="CYTOCHROME P450 FAMILY MEMBER"/>
    <property type="match status" value="1"/>
</dbReference>
<dbReference type="AlphaFoldDB" id="A0A8T0WR29"/>
<keyword evidence="7 12" id="KW-0560">Oxidoreductase</keyword>
<keyword evidence="4" id="KW-0812">Transmembrane</keyword>
<proteinExistence type="inferred from homology"/>
<evidence type="ECO:0000256" key="10">
    <source>
        <dbReference type="ARBA" id="ARBA00023136"/>
    </source>
</evidence>
<evidence type="ECO:0000256" key="1">
    <source>
        <dbReference type="ARBA" id="ARBA00004370"/>
    </source>
</evidence>
<dbReference type="Proteomes" id="UP000823388">
    <property type="component" value="Chromosome 2K"/>
</dbReference>
<evidence type="ECO:0000313" key="13">
    <source>
        <dbReference type="EMBL" id="KAG2647584.1"/>
    </source>
</evidence>
<evidence type="ECO:0000256" key="8">
    <source>
        <dbReference type="ARBA" id="ARBA00023004"/>
    </source>
</evidence>
<gene>
    <name evidence="13" type="ORF">PVAP13_2KG586300</name>
</gene>
<dbReference type="PRINTS" id="PR00463">
    <property type="entry name" value="EP450I"/>
</dbReference>
<feature type="binding site" description="axial binding residue" evidence="11">
    <location>
        <position position="461"/>
    </location>
    <ligand>
        <name>heme</name>
        <dbReference type="ChEBI" id="CHEBI:30413"/>
    </ligand>
    <ligandPart>
        <name>Fe</name>
        <dbReference type="ChEBI" id="CHEBI:18248"/>
    </ligandPart>
</feature>
<dbReference type="PROSITE" id="PS00086">
    <property type="entry name" value="CYTOCHROME_P450"/>
    <property type="match status" value="1"/>
</dbReference>
<dbReference type="GO" id="GO:0020037">
    <property type="term" value="F:heme binding"/>
    <property type="evidence" value="ECO:0007669"/>
    <property type="project" value="InterPro"/>
</dbReference>
<keyword evidence="6" id="KW-1133">Transmembrane helix</keyword>
<dbReference type="EMBL" id="CM029039">
    <property type="protein sequence ID" value="KAG2647584.1"/>
    <property type="molecule type" value="Genomic_DNA"/>
</dbReference>
<dbReference type="GO" id="GO:0004497">
    <property type="term" value="F:monooxygenase activity"/>
    <property type="evidence" value="ECO:0007669"/>
    <property type="project" value="UniProtKB-KW"/>
</dbReference>
<keyword evidence="10" id="KW-0472">Membrane</keyword>
<dbReference type="PRINTS" id="PR00385">
    <property type="entry name" value="P450"/>
</dbReference>